<dbReference type="AlphaFoldDB" id="A0A7T2S5L8"/>
<gene>
    <name evidence="1" type="ORF">I6G66_04130</name>
</gene>
<organism evidence="1 2">
    <name type="scientific">Delftia acidovorans</name>
    <name type="common">Pseudomonas acidovorans</name>
    <name type="synonym">Comamonas acidovorans</name>
    <dbReference type="NCBI Taxonomy" id="80866"/>
    <lineage>
        <taxon>Bacteria</taxon>
        <taxon>Pseudomonadati</taxon>
        <taxon>Pseudomonadota</taxon>
        <taxon>Betaproteobacteria</taxon>
        <taxon>Burkholderiales</taxon>
        <taxon>Comamonadaceae</taxon>
        <taxon>Delftia</taxon>
    </lineage>
</organism>
<name>A0A7T2S5L8_DELAC</name>
<evidence type="ECO:0000313" key="1">
    <source>
        <dbReference type="EMBL" id="QPS09233.1"/>
    </source>
</evidence>
<proteinExistence type="predicted"/>
<dbReference type="RefSeq" id="WP_183018149.1">
    <property type="nucleotide sequence ID" value="NZ_CP065668.1"/>
</dbReference>
<protein>
    <submittedName>
        <fullName evidence="1">Uncharacterized protein</fullName>
    </submittedName>
</protein>
<reference evidence="1 2" key="1">
    <citation type="submission" date="2020-12" db="EMBL/GenBank/DDBJ databases">
        <title>FDA dAtabase for Regulatory Grade micrObial Sequences (FDA-ARGOS): Supporting development and validation of Infectious Disease Dx tests.</title>
        <authorList>
            <person name="Sproer C."/>
            <person name="Gronow S."/>
            <person name="Severitt S."/>
            <person name="Schroder I."/>
            <person name="Tallon L."/>
            <person name="Sadzewicz L."/>
            <person name="Zhao X."/>
            <person name="Boylan J."/>
            <person name="Ott S."/>
            <person name="Bowen H."/>
            <person name="Vavikolanu K."/>
            <person name="Mehta A."/>
            <person name="Aluvathingal J."/>
            <person name="Nadendla S."/>
            <person name="Lowell S."/>
            <person name="Myers T."/>
            <person name="Yan Y."/>
            <person name="Sichtig H."/>
        </authorList>
    </citation>
    <scope>NUCLEOTIDE SEQUENCE [LARGE SCALE GENOMIC DNA]</scope>
    <source>
        <strain evidence="1 2">FDAARGOS_909</strain>
    </source>
</reference>
<accession>A0A7T2S5L8</accession>
<dbReference type="Proteomes" id="UP000594778">
    <property type="component" value="Chromosome"/>
</dbReference>
<evidence type="ECO:0000313" key="2">
    <source>
        <dbReference type="Proteomes" id="UP000594778"/>
    </source>
</evidence>
<sequence length="70" mass="8024">MQWSFWQEWTGKSAKDCKRFAQPSAALRRRLRWFQRRATPAGAIAAVNMARYFSSDIPLRASAHFPGPIA</sequence>
<dbReference type="EMBL" id="CP065668">
    <property type="protein sequence ID" value="QPS09233.1"/>
    <property type="molecule type" value="Genomic_DNA"/>
</dbReference>